<dbReference type="InterPro" id="IPR037847">
    <property type="entry name" value="GRAMDC4"/>
</dbReference>
<dbReference type="InterPro" id="IPR004182">
    <property type="entry name" value="GRAM"/>
</dbReference>
<dbReference type="PANTHER" id="PTHR37402:SF1">
    <property type="entry name" value="GRAM DOMAIN-CONTAINING PROTEIN 4"/>
    <property type="match status" value="1"/>
</dbReference>
<sequence length="209" mass="22477">MASSLLCQARLSQPQVWEEGVQGLNVTLSPACSSGQGSELPQPLLKDLVPEPSTGPWTPAHLAGIPWAGKPGLVRSPGLWFFCRCCLQQRGHCWAVRRQPGEHPLGRSPTWLWCGLCLSLSPSSYLCFESSRSGSSKRNKVIKLVDITDIQKYKVLSVLPGSGMGIAVSTPSTQKPLVFGAMVHRDEAFETILSQYVKITSAAASGGDS</sequence>
<dbReference type="Ensembl" id="ENSUPAT00010001168.1">
    <property type="protein sequence ID" value="ENSUPAP00010001011.1"/>
    <property type="gene ID" value="ENSUPAG00010000878.1"/>
</dbReference>
<proteinExistence type="predicted"/>
<dbReference type="PANTHER" id="PTHR37402">
    <property type="entry name" value="GRAM DOMAIN-CONTAINING PROTEIN 4"/>
    <property type="match status" value="1"/>
</dbReference>
<dbReference type="GO" id="GO:0005739">
    <property type="term" value="C:mitochondrion"/>
    <property type="evidence" value="ECO:0007669"/>
    <property type="project" value="TreeGrafter"/>
</dbReference>
<evidence type="ECO:0000313" key="2">
    <source>
        <dbReference type="Ensembl" id="ENSUPAP00010001011.1"/>
    </source>
</evidence>
<reference evidence="2" key="2">
    <citation type="submission" date="2025-09" db="UniProtKB">
        <authorList>
            <consortium name="Ensembl"/>
        </authorList>
    </citation>
    <scope>IDENTIFICATION</scope>
</reference>
<gene>
    <name evidence="2" type="primary">GRAMD4</name>
</gene>
<keyword evidence="3" id="KW-1185">Reference proteome</keyword>
<protein>
    <submittedName>
        <fullName evidence="2">GRAM domain containing 4</fullName>
    </submittedName>
</protein>
<dbReference type="GO" id="GO:0034164">
    <property type="term" value="P:negative regulation of toll-like receptor 9 signaling pathway"/>
    <property type="evidence" value="ECO:0007669"/>
    <property type="project" value="TreeGrafter"/>
</dbReference>
<reference evidence="2" key="1">
    <citation type="submission" date="2025-08" db="UniProtKB">
        <authorList>
            <consortium name="Ensembl"/>
        </authorList>
    </citation>
    <scope>IDENTIFICATION</scope>
</reference>
<organism evidence="2 3">
    <name type="scientific">Urocitellus parryii</name>
    <name type="common">Arctic ground squirrel</name>
    <name type="synonym">Spermophilus parryii</name>
    <dbReference type="NCBI Taxonomy" id="9999"/>
    <lineage>
        <taxon>Eukaryota</taxon>
        <taxon>Metazoa</taxon>
        <taxon>Chordata</taxon>
        <taxon>Craniata</taxon>
        <taxon>Vertebrata</taxon>
        <taxon>Euteleostomi</taxon>
        <taxon>Mammalia</taxon>
        <taxon>Eutheria</taxon>
        <taxon>Euarchontoglires</taxon>
        <taxon>Glires</taxon>
        <taxon>Rodentia</taxon>
        <taxon>Sciuromorpha</taxon>
        <taxon>Sciuridae</taxon>
        <taxon>Xerinae</taxon>
        <taxon>Marmotini</taxon>
        <taxon>Urocitellus</taxon>
    </lineage>
</organism>
<dbReference type="Pfam" id="PF02893">
    <property type="entry name" value="GRAM"/>
    <property type="match status" value="1"/>
</dbReference>
<dbReference type="Gene3D" id="2.30.29.30">
    <property type="entry name" value="Pleckstrin-homology domain (PH domain)/Phosphotyrosine-binding domain (PTB)"/>
    <property type="match status" value="1"/>
</dbReference>
<evidence type="ECO:0000259" key="1">
    <source>
        <dbReference type="Pfam" id="PF02893"/>
    </source>
</evidence>
<accession>A0A8D2GL65</accession>
<evidence type="ECO:0000313" key="3">
    <source>
        <dbReference type="Proteomes" id="UP000694417"/>
    </source>
</evidence>
<feature type="domain" description="GRAM" evidence="1">
    <location>
        <begin position="124"/>
        <end position="197"/>
    </location>
</feature>
<dbReference type="Proteomes" id="UP000694417">
    <property type="component" value="Unplaced"/>
</dbReference>
<dbReference type="InterPro" id="IPR011993">
    <property type="entry name" value="PH-like_dom_sf"/>
</dbReference>
<dbReference type="GO" id="GO:0006915">
    <property type="term" value="P:apoptotic process"/>
    <property type="evidence" value="ECO:0007669"/>
    <property type="project" value="InterPro"/>
</dbReference>
<name>A0A8D2GL65_UROPR</name>
<dbReference type="GeneTree" id="ENSGT00390000010968"/>
<dbReference type="AlphaFoldDB" id="A0A8D2GL65"/>